<evidence type="ECO:0000256" key="5">
    <source>
        <dbReference type="ARBA" id="ARBA00022989"/>
    </source>
</evidence>
<reference evidence="11" key="1">
    <citation type="submission" date="2018-02" db="EMBL/GenBank/DDBJ databases">
        <title>Genome sequencing of Solimonas sp. HR-BB.</title>
        <authorList>
            <person name="Lee Y."/>
            <person name="Jeon C.O."/>
        </authorList>
    </citation>
    <scope>NUCLEOTIDE SEQUENCE [LARGE SCALE GENOMIC DNA]</scope>
    <source>
        <strain evidence="11">HR-U</strain>
    </source>
</reference>
<sequence length="305" mass="34743">MVVPPHHNWFRLLFVWKGSIIEKIYPRLIILFLFCCAVVYLRGEIFQVKIALNPTPFTLIGVAVAIFLGFRNSASYDRYWEGRKLWGSLVLESRSLMRQVTTLSGLAMDSVEIQHFSHLLIAFTYALKHQLRKTSPEADLRRLLSPELTDRLMQARFKPVLILREMGYWLQQQRQRGQLDSITLVTMDTTINHLSGVLAGCERIANTPIPYTYNVLLHRTVYLYGLFLPFGLVDTLGWTTPFIVVFIGYTFIAVDAIGNEIEEPFGTEPNDLPLNAMCQIIEASVRETIGEAVPTPVTVQPLIVD</sequence>
<feature type="transmembrane region" description="Helical" evidence="9">
    <location>
        <begin position="50"/>
        <end position="70"/>
    </location>
</feature>
<comment type="subcellular location">
    <subcellularLocation>
        <location evidence="1">Cell membrane</location>
        <topology evidence="1">Multi-pass membrane protein</topology>
    </subcellularLocation>
</comment>
<dbReference type="AlphaFoldDB" id="A0A2S7IT48"/>
<gene>
    <name evidence="10" type="ORF">C5O19_15165</name>
</gene>
<evidence type="ECO:0000256" key="1">
    <source>
        <dbReference type="ARBA" id="ARBA00004651"/>
    </source>
</evidence>
<keyword evidence="4 9" id="KW-0812">Transmembrane</keyword>
<proteinExistence type="inferred from homology"/>
<feature type="transmembrane region" description="Helical" evidence="9">
    <location>
        <begin position="24"/>
        <end position="43"/>
    </location>
</feature>
<dbReference type="InterPro" id="IPR044669">
    <property type="entry name" value="YneE/VCCN1/2-like"/>
</dbReference>
<dbReference type="PANTHER" id="PTHR33281">
    <property type="entry name" value="UPF0187 PROTEIN YNEE"/>
    <property type="match status" value="1"/>
</dbReference>
<accession>A0A2S7IT48</accession>
<dbReference type="EMBL" id="PTRA01000001">
    <property type="protein sequence ID" value="PQA60897.1"/>
    <property type="molecule type" value="Genomic_DNA"/>
</dbReference>
<evidence type="ECO:0000256" key="3">
    <source>
        <dbReference type="ARBA" id="ARBA00022475"/>
    </source>
</evidence>
<dbReference type="Pfam" id="PF25539">
    <property type="entry name" value="Bestrophin_2"/>
    <property type="match status" value="1"/>
</dbReference>
<dbReference type="Proteomes" id="UP000239590">
    <property type="component" value="Unassembled WGS sequence"/>
</dbReference>
<keyword evidence="5 9" id="KW-1133">Transmembrane helix</keyword>
<evidence type="ECO:0008006" key="12">
    <source>
        <dbReference type="Google" id="ProtNLM"/>
    </source>
</evidence>
<evidence type="ECO:0000256" key="6">
    <source>
        <dbReference type="ARBA" id="ARBA00023065"/>
    </source>
</evidence>
<name>A0A2S7IT48_9BACT</name>
<dbReference type="PANTHER" id="PTHR33281:SF19">
    <property type="entry name" value="VOLTAGE-DEPENDENT ANION CHANNEL-FORMING PROTEIN YNEE"/>
    <property type="match status" value="1"/>
</dbReference>
<keyword evidence="7 9" id="KW-0472">Membrane</keyword>
<evidence type="ECO:0000256" key="4">
    <source>
        <dbReference type="ARBA" id="ARBA00022692"/>
    </source>
</evidence>
<comment type="similarity">
    <text evidence="8">Belongs to the anion channel-forming bestrophin (TC 1.A.46) family.</text>
</comment>
<keyword evidence="11" id="KW-1185">Reference proteome</keyword>
<evidence type="ECO:0000256" key="2">
    <source>
        <dbReference type="ARBA" id="ARBA00022448"/>
    </source>
</evidence>
<dbReference type="GO" id="GO:0005886">
    <property type="term" value="C:plasma membrane"/>
    <property type="evidence" value="ECO:0007669"/>
    <property type="project" value="UniProtKB-SubCell"/>
</dbReference>
<dbReference type="RefSeq" id="WP_104713674.1">
    <property type="nucleotide sequence ID" value="NZ_PTRA01000001.1"/>
</dbReference>
<keyword evidence="3" id="KW-1003">Cell membrane</keyword>
<keyword evidence="2" id="KW-0813">Transport</keyword>
<evidence type="ECO:0000313" key="11">
    <source>
        <dbReference type="Proteomes" id="UP000239590"/>
    </source>
</evidence>
<evidence type="ECO:0000256" key="7">
    <source>
        <dbReference type="ARBA" id="ARBA00023136"/>
    </source>
</evidence>
<organism evidence="10 11">
    <name type="scientific">Siphonobacter curvatus</name>
    <dbReference type="NCBI Taxonomy" id="2094562"/>
    <lineage>
        <taxon>Bacteria</taxon>
        <taxon>Pseudomonadati</taxon>
        <taxon>Bacteroidota</taxon>
        <taxon>Cytophagia</taxon>
        <taxon>Cytophagales</taxon>
        <taxon>Cytophagaceae</taxon>
        <taxon>Siphonobacter</taxon>
    </lineage>
</organism>
<protein>
    <recommendedName>
        <fullName evidence="12">Bestrophin</fullName>
    </recommendedName>
</protein>
<dbReference type="GO" id="GO:0005254">
    <property type="term" value="F:chloride channel activity"/>
    <property type="evidence" value="ECO:0007669"/>
    <property type="project" value="InterPro"/>
</dbReference>
<evidence type="ECO:0000256" key="9">
    <source>
        <dbReference type="SAM" id="Phobius"/>
    </source>
</evidence>
<comment type="caution">
    <text evidence="10">The sequence shown here is derived from an EMBL/GenBank/DDBJ whole genome shotgun (WGS) entry which is preliminary data.</text>
</comment>
<evidence type="ECO:0000313" key="10">
    <source>
        <dbReference type="EMBL" id="PQA60897.1"/>
    </source>
</evidence>
<evidence type="ECO:0000256" key="8">
    <source>
        <dbReference type="ARBA" id="ARBA00034708"/>
    </source>
</evidence>
<keyword evidence="6" id="KW-0406">Ion transport</keyword>
<dbReference type="OrthoDB" id="445589at2"/>